<dbReference type="EMBL" id="JACATZ010000001">
    <property type="protein sequence ID" value="NWJ45219.1"/>
    <property type="molecule type" value="Genomic_DNA"/>
</dbReference>
<organism evidence="2 4">
    <name type="scientific">Candidatus Chlorohelix allophototropha</name>
    <dbReference type="NCBI Taxonomy" id="3003348"/>
    <lineage>
        <taxon>Bacteria</taxon>
        <taxon>Bacillati</taxon>
        <taxon>Chloroflexota</taxon>
        <taxon>Chloroflexia</taxon>
        <taxon>Candidatus Chloroheliales</taxon>
        <taxon>Candidatus Chloroheliaceae</taxon>
        <taxon>Candidatus Chlorohelix</taxon>
    </lineage>
</organism>
<dbReference type="AlphaFoldDB" id="A0A8T7M022"/>
<keyword evidence="5" id="KW-1185">Reference proteome</keyword>
<dbReference type="RefSeq" id="WP_341468991.1">
    <property type="nucleotide sequence ID" value="NZ_CP128399.1"/>
</dbReference>
<protein>
    <recommendedName>
        <fullName evidence="6">DUF624 domain-containing protein</fullName>
    </recommendedName>
</protein>
<dbReference type="Proteomes" id="UP001431572">
    <property type="component" value="Chromosome 1"/>
</dbReference>
<evidence type="ECO:0000313" key="3">
    <source>
        <dbReference type="EMBL" id="WJW67095.1"/>
    </source>
</evidence>
<proteinExistence type="predicted"/>
<name>A0A8T7M022_9CHLR</name>
<feature type="transmembrane region" description="Helical" evidence="1">
    <location>
        <begin position="20"/>
        <end position="43"/>
    </location>
</feature>
<dbReference type="EMBL" id="CP128399">
    <property type="protein sequence ID" value="WJW67095.1"/>
    <property type="molecule type" value="Genomic_DNA"/>
</dbReference>
<dbReference type="Proteomes" id="UP000521676">
    <property type="component" value="Unassembled WGS sequence"/>
</dbReference>
<evidence type="ECO:0000256" key="1">
    <source>
        <dbReference type="SAM" id="Phobius"/>
    </source>
</evidence>
<gene>
    <name evidence="2" type="ORF">HXX08_04990</name>
    <name evidence="3" type="ORF">OZ401_000346</name>
</gene>
<feature type="transmembrane region" description="Helical" evidence="1">
    <location>
        <begin position="132"/>
        <end position="154"/>
    </location>
</feature>
<evidence type="ECO:0000313" key="5">
    <source>
        <dbReference type="Proteomes" id="UP001431572"/>
    </source>
</evidence>
<reference evidence="2 4" key="1">
    <citation type="submission" date="2020-06" db="EMBL/GenBank/DDBJ databases">
        <title>Anoxygenic phototrophic Chloroflexota member uses a Type I reaction center.</title>
        <authorList>
            <person name="Tsuji J.M."/>
            <person name="Shaw N.A."/>
            <person name="Nagashima S."/>
            <person name="Venkiteswaran J."/>
            <person name="Schiff S.L."/>
            <person name="Hanada S."/>
            <person name="Tank M."/>
            <person name="Neufeld J.D."/>
        </authorList>
    </citation>
    <scope>NUCLEOTIDE SEQUENCE [LARGE SCALE GENOMIC DNA]</scope>
    <source>
        <strain evidence="2">L227-S17</strain>
    </source>
</reference>
<feature type="transmembrane region" description="Helical" evidence="1">
    <location>
        <begin position="49"/>
        <end position="73"/>
    </location>
</feature>
<accession>A0A8T7M022</accession>
<keyword evidence="1" id="KW-0812">Transmembrane</keyword>
<evidence type="ECO:0008006" key="6">
    <source>
        <dbReference type="Google" id="ProtNLM"/>
    </source>
</evidence>
<feature type="transmembrane region" description="Helical" evidence="1">
    <location>
        <begin position="174"/>
        <end position="196"/>
    </location>
</feature>
<feature type="transmembrane region" description="Helical" evidence="1">
    <location>
        <begin position="94"/>
        <end position="120"/>
    </location>
</feature>
<evidence type="ECO:0000313" key="2">
    <source>
        <dbReference type="EMBL" id="NWJ45219.1"/>
    </source>
</evidence>
<sequence length="246" mass="27791">MFNRIIPVFLRALADLWDNLLVLVLANILWAISLLPAVLLLNLPVPVPYVYLISILPLIVLGGPATIGLFSLTANVTRLERLELGEFFKGIRTYYWRGIILAILNLIFAAFAYINLAFYASINVAGGLVSILWLWLIFFWLVLQVSLWPMAISIENRLSLRLLFRNSLLATFKYLFFTLLIGIVLGIILCGSYYLLFLPTVLFGMSYHTLVSNNALQAILDKEKLTIESKASDNEKGESDSKTWTK</sequence>
<keyword evidence="1" id="KW-0472">Membrane</keyword>
<keyword evidence="1" id="KW-1133">Transmembrane helix</keyword>
<reference evidence="3" key="2">
    <citation type="journal article" date="2024" name="Nature">
        <title>Anoxygenic phototroph of the Chloroflexota uses a type I reaction centre.</title>
        <authorList>
            <person name="Tsuji J.M."/>
            <person name="Shaw N.A."/>
            <person name="Nagashima S."/>
            <person name="Venkiteswaran J.J."/>
            <person name="Schiff S.L."/>
            <person name="Watanabe T."/>
            <person name="Fukui M."/>
            <person name="Hanada S."/>
            <person name="Tank M."/>
            <person name="Neufeld J.D."/>
        </authorList>
    </citation>
    <scope>NUCLEOTIDE SEQUENCE</scope>
    <source>
        <strain evidence="3">L227-S17</strain>
    </source>
</reference>
<evidence type="ECO:0000313" key="4">
    <source>
        <dbReference type="Proteomes" id="UP000521676"/>
    </source>
</evidence>